<evidence type="ECO:0000313" key="3">
    <source>
        <dbReference type="Proteomes" id="UP001486207"/>
    </source>
</evidence>
<dbReference type="RefSeq" id="WP_190074153.1">
    <property type="nucleotide sequence ID" value="NZ_BNBM01000017.1"/>
</dbReference>
<evidence type="ECO:0000313" key="2">
    <source>
        <dbReference type="EMBL" id="MER7377184.1"/>
    </source>
</evidence>
<protein>
    <recommendedName>
        <fullName evidence="4">Integral membrane protein</fullName>
    </recommendedName>
</protein>
<gene>
    <name evidence="2" type="ORF">ABT384_31595</name>
</gene>
<keyword evidence="1" id="KW-0812">Transmembrane</keyword>
<keyword evidence="1" id="KW-0472">Membrane</keyword>
<dbReference type="EMBL" id="JBEPFB010000017">
    <property type="protein sequence ID" value="MER7377184.1"/>
    <property type="molecule type" value="Genomic_DNA"/>
</dbReference>
<accession>A0ABV1Y034</accession>
<comment type="caution">
    <text evidence="2">The sequence shown here is derived from an EMBL/GenBank/DDBJ whole genome shotgun (WGS) entry which is preliminary data.</text>
</comment>
<reference evidence="2 3" key="1">
    <citation type="submission" date="2024-06" db="EMBL/GenBank/DDBJ databases">
        <title>The Natural Products Discovery Center: Release of the First 8490 Sequenced Strains for Exploring Actinobacteria Biosynthetic Diversity.</title>
        <authorList>
            <person name="Kalkreuter E."/>
            <person name="Kautsar S.A."/>
            <person name="Yang D."/>
            <person name="Bader C.D."/>
            <person name="Teijaro C.N."/>
            <person name="Fluegel L."/>
            <person name="Davis C.M."/>
            <person name="Simpson J.R."/>
            <person name="Lauterbach L."/>
            <person name="Steele A.D."/>
            <person name="Gui C."/>
            <person name="Meng S."/>
            <person name="Li G."/>
            <person name="Viehrig K."/>
            <person name="Ye F."/>
            <person name="Su P."/>
            <person name="Kiefer A.F."/>
            <person name="Nichols A."/>
            <person name="Cepeda A.J."/>
            <person name="Yan W."/>
            <person name="Fan B."/>
            <person name="Jiang Y."/>
            <person name="Adhikari A."/>
            <person name="Zheng C.-J."/>
            <person name="Schuster L."/>
            <person name="Cowan T.M."/>
            <person name="Smanski M.J."/>
            <person name="Chevrette M.G."/>
            <person name="De Carvalho L.P.S."/>
            <person name="Shen B."/>
        </authorList>
    </citation>
    <scope>NUCLEOTIDE SEQUENCE [LARGE SCALE GENOMIC DNA]</scope>
    <source>
        <strain evidence="2 3">NPDC000155</strain>
    </source>
</reference>
<sequence>MKRRLQCPARPTGYTENRWQCQRITQHKGSHKASHSKKSRSHVSWKDEDSVFEHEILPGTVRYCPPIWTTSRALRILEWAMYLWLTAGLWRYLSPAAAAGFFVALLLSVRRTHFLDFGRFTVGMWRIPPTSPAPVVGIGWMLHGKDRTGPKAGLGMVIGRVGMGAFALMRREEWAEFKRDKAEGLAGKVDWRS</sequence>
<evidence type="ECO:0008006" key="4">
    <source>
        <dbReference type="Google" id="ProtNLM"/>
    </source>
</evidence>
<keyword evidence="1" id="KW-1133">Transmembrane helix</keyword>
<organism evidence="2 3">
    <name type="scientific">Streptomyces lanatus</name>
    <dbReference type="NCBI Taxonomy" id="66900"/>
    <lineage>
        <taxon>Bacteria</taxon>
        <taxon>Bacillati</taxon>
        <taxon>Actinomycetota</taxon>
        <taxon>Actinomycetes</taxon>
        <taxon>Kitasatosporales</taxon>
        <taxon>Streptomycetaceae</taxon>
        <taxon>Streptomyces</taxon>
    </lineage>
</organism>
<proteinExistence type="predicted"/>
<keyword evidence="3" id="KW-1185">Reference proteome</keyword>
<evidence type="ECO:0000256" key="1">
    <source>
        <dbReference type="SAM" id="Phobius"/>
    </source>
</evidence>
<name>A0ABV1Y034_9ACTN</name>
<feature type="transmembrane region" description="Helical" evidence="1">
    <location>
        <begin position="82"/>
        <end position="107"/>
    </location>
</feature>
<dbReference type="Proteomes" id="UP001486207">
    <property type="component" value="Unassembled WGS sequence"/>
</dbReference>